<dbReference type="Proteomes" id="UP000823388">
    <property type="component" value="Chromosome 2K"/>
</dbReference>
<evidence type="ECO:0000313" key="3">
    <source>
        <dbReference type="Proteomes" id="UP000823388"/>
    </source>
</evidence>
<gene>
    <name evidence="2" type="ORF">PVAP13_2KG507500</name>
</gene>
<keyword evidence="3" id="KW-1185">Reference proteome</keyword>
<feature type="compositionally biased region" description="Basic and acidic residues" evidence="1">
    <location>
        <begin position="56"/>
        <end position="66"/>
    </location>
</feature>
<comment type="caution">
    <text evidence="2">The sequence shown here is derived from an EMBL/GenBank/DDBJ whole genome shotgun (WGS) entry which is preliminary data.</text>
</comment>
<evidence type="ECO:0000313" key="2">
    <source>
        <dbReference type="EMBL" id="KAG2646406.1"/>
    </source>
</evidence>
<protein>
    <submittedName>
        <fullName evidence="2">Uncharacterized protein</fullName>
    </submittedName>
</protein>
<organism evidence="2 3">
    <name type="scientific">Panicum virgatum</name>
    <name type="common">Blackwell switchgrass</name>
    <dbReference type="NCBI Taxonomy" id="38727"/>
    <lineage>
        <taxon>Eukaryota</taxon>
        <taxon>Viridiplantae</taxon>
        <taxon>Streptophyta</taxon>
        <taxon>Embryophyta</taxon>
        <taxon>Tracheophyta</taxon>
        <taxon>Spermatophyta</taxon>
        <taxon>Magnoliopsida</taxon>
        <taxon>Liliopsida</taxon>
        <taxon>Poales</taxon>
        <taxon>Poaceae</taxon>
        <taxon>PACMAD clade</taxon>
        <taxon>Panicoideae</taxon>
        <taxon>Panicodae</taxon>
        <taxon>Paniceae</taxon>
        <taxon>Panicinae</taxon>
        <taxon>Panicum</taxon>
        <taxon>Panicum sect. Hiantes</taxon>
    </lineage>
</organism>
<accession>A0A8T0WKV8</accession>
<feature type="region of interest" description="Disordered" evidence="1">
    <location>
        <begin position="32"/>
        <end position="72"/>
    </location>
</feature>
<sequence>METDRARFAVGKPRRRASQASLLKLACPDDAATPAHGRRSSAQLYQAPCCSPAKDPPFRRSREPRRAAPATGRSSSWWLVGCQSWSRGGWDSRPAGTVYLYCWTNIRLMD</sequence>
<evidence type="ECO:0000256" key="1">
    <source>
        <dbReference type="SAM" id="MobiDB-lite"/>
    </source>
</evidence>
<proteinExistence type="predicted"/>
<reference evidence="2" key="1">
    <citation type="submission" date="2020-05" db="EMBL/GenBank/DDBJ databases">
        <title>WGS assembly of Panicum virgatum.</title>
        <authorList>
            <person name="Lovell J.T."/>
            <person name="Jenkins J."/>
            <person name="Shu S."/>
            <person name="Juenger T.E."/>
            <person name="Schmutz J."/>
        </authorList>
    </citation>
    <scope>NUCLEOTIDE SEQUENCE</scope>
    <source>
        <strain evidence="2">AP13</strain>
    </source>
</reference>
<name>A0A8T0WKV8_PANVG</name>
<dbReference type="AlphaFoldDB" id="A0A8T0WKV8"/>
<dbReference type="EMBL" id="CM029039">
    <property type="protein sequence ID" value="KAG2646406.1"/>
    <property type="molecule type" value="Genomic_DNA"/>
</dbReference>